<dbReference type="EMBL" id="CP008887">
    <property type="protein sequence ID" value="AIU70757.1"/>
    <property type="molecule type" value="Genomic_DNA"/>
</dbReference>
<evidence type="ECO:0000313" key="5">
    <source>
        <dbReference type="Proteomes" id="UP000029980"/>
    </source>
</evidence>
<keyword evidence="2 3" id="KW-1277">Toxin-antitoxin system</keyword>
<protein>
    <recommendedName>
        <fullName evidence="3">Antitoxin</fullName>
    </recommendedName>
</protein>
<reference evidence="4 5" key="1">
    <citation type="journal article" date="2015" name="Int. J. Syst. Evol. Microbiol.">
        <title>Thermococcus eurythermalis sp. nov., a conditional piezophilic hyperthermophilic archaeon with a wide temperature range isolated from an oil-immersed chimney in the Guaymas Basin.</title>
        <authorList>
            <person name="Zhao W."/>
            <person name="Zeng X."/>
            <person name="Xiao X."/>
        </authorList>
    </citation>
    <scope>NUCLEOTIDE SEQUENCE [LARGE SCALE GENOMIC DNA]</scope>
    <source>
        <strain evidence="4 5">A501</strain>
    </source>
</reference>
<name>A0A097QW88_9EURY</name>
<evidence type="ECO:0000313" key="4">
    <source>
        <dbReference type="EMBL" id="AIU70757.1"/>
    </source>
</evidence>
<dbReference type="Gene3D" id="4.10.1150.10">
    <property type="entry name" value="AF2212/PG0164-like"/>
    <property type="match status" value="1"/>
</dbReference>
<dbReference type="AlphaFoldDB" id="A0A097QW88"/>
<dbReference type="SUPFAM" id="SSF141694">
    <property type="entry name" value="AF2212/PG0164-like"/>
    <property type="match status" value="1"/>
</dbReference>
<dbReference type="InterPro" id="IPR024069">
    <property type="entry name" value="AF2212-like_dom_sf"/>
</dbReference>
<gene>
    <name evidence="4" type="ORF">TEU_10650</name>
</gene>
<comment type="function">
    <text evidence="3">Antitoxin component of a type II toxin-antitoxin (TA) system.</text>
</comment>
<dbReference type="GeneID" id="25153890"/>
<keyword evidence="5" id="KW-1185">Reference proteome</keyword>
<dbReference type="HOGENOM" id="CLU_200885_3_1_2"/>
<dbReference type="OrthoDB" id="116241at2157"/>
<accession>A0A097QW88</accession>
<dbReference type="Pfam" id="PF01954">
    <property type="entry name" value="AF2212-like"/>
    <property type="match status" value="1"/>
</dbReference>
<dbReference type="RefSeq" id="WP_050003717.1">
    <property type="nucleotide sequence ID" value="NZ_CP008887.1"/>
</dbReference>
<sequence length="67" mass="7609">MGTVIEAVYDGKTFRPLKKVNLPKGAKVRVIVGETIWDLLEEIEGIPVEANVEEVLDDVRGRKRVRY</sequence>
<proteinExistence type="inferred from homology"/>
<evidence type="ECO:0000256" key="1">
    <source>
        <dbReference type="ARBA" id="ARBA00006615"/>
    </source>
</evidence>
<dbReference type="Proteomes" id="UP000029980">
    <property type="component" value="Chromosome"/>
</dbReference>
<dbReference type="KEGG" id="teu:TEU_10650"/>
<dbReference type="InterPro" id="IPR008203">
    <property type="entry name" value="AF2212-like"/>
</dbReference>
<evidence type="ECO:0000256" key="2">
    <source>
        <dbReference type="ARBA" id="ARBA00022649"/>
    </source>
</evidence>
<evidence type="ECO:0000256" key="3">
    <source>
        <dbReference type="RuleBase" id="RU368051"/>
    </source>
</evidence>
<comment type="similarity">
    <text evidence="1 3">Belongs to the UPF0165 family.</text>
</comment>
<organism evidence="4 5">
    <name type="scientific">Thermococcus eurythermalis</name>
    <dbReference type="NCBI Taxonomy" id="1505907"/>
    <lineage>
        <taxon>Archaea</taxon>
        <taxon>Methanobacteriati</taxon>
        <taxon>Methanobacteriota</taxon>
        <taxon>Thermococci</taxon>
        <taxon>Thermococcales</taxon>
        <taxon>Thermococcaceae</taxon>
        <taxon>Thermococcus</taxon>
    </lineage>
</organism>
<dbReference type="STRING" id="1505907.TEU_10650"/>